<dbReference type="EMBL" id="JACHKF010000001">
    <property type="protein sequence ID" value="MBB6567280.1"/>
    <property type="molecule type" value="Genomic_DNA"/>
</dbReference>
<dbReference type="EMBL" id="JABJRC010000001">
    <property type="protein sequence ID" value="NOL40107.1"/>
    <property type="molecule type" value="Genomic_DNA"/>
</dbReference>
<dbReference type="Proteomes" id="UP000534306">
    <property type="component" value="Unassembled WGS sequence"/>
</dbReference>
<evidence type="ECO:0000313" key="3">
    <source>
        <dbReference type="Proteomes" id="UP000534306"/>
    </source>
</evidence>
<gene>
    <name evidence="1" type="ORF">HNR71_002917</name>
    <name evidence="2" type="ORF">HPO96_07615</name>
</gene>
<reference evidence="2 3" key="1">
    <citation type="submission" date="2020-05" db="EMBL/GenBank/DDBJ databases">
        <title>Genome sequence of Kribbella sandramycini ATCC 39419.</title>
        <authorList>
            <person name="Maclea K.S."/>
            <person name="Fair J.L."/>
        </authorList>
    </citation>
    <scope>NUCLEOTIDE SEQUENCE [LARGE SCALE GENOMIC DNA]</scope>
    <source>
        <strain evidence="2 3">ATCC 39419</strain>
    </source>
</reference>
<sequence>MSRLEIDWTRCDGHGLCATLLGAAVELDEWGYPVLRGREITAGEGPDARRAVLACPALALRLSRSVNR</sequence>
<evidence type="ECO:0000313" key="1">
    <source>
        <dbReference type="EMBL" id="MBB6567280.1"/>
    </source>
</evidence>
<name>A0A7Y4KY49_9ACTN</name>
<dbReference type="RefSeq" id="WP_171672173.1">
    <property type="nucleotide sequence ID" value="NZ_BAAAGT010000003.1"/>
</dbReference>
<dbReference type="AlphaFoldDB" id="A0A7Y4KY49"/>
<evidence type="ECO:0000313" key="2">
    <source>
        <dbReference type="EMBL" id="NOL40107.1"/>
    </source>
</evidence>
<comment type="caution">
    <text evidence="2">The sequence shown here is derived from an EMBL/GenBank/DDBJ whole genome shotgun (WGS) entry which is preliminary data.</text>
</comment>
<evidence type="ECO:0000313" key="4">
    <source>
        <dbReference type="Proteomes" id="UP000553957"/>
    </source>
</evidence>
<dbReference type="SUPFAM" id="SSF54862">
    <property type="entry name" value="4Fe-4S ferredoxins"/>
    <property type="match status" value="1"/>
</dbReference>
<dbReference type="Pfam" id="PF13459">
    <property type="entry name" value="Fer4_15"/>
    <property type="match status" value="1"/>
</dbReference>
<keyword evidence="3" id="KW-1185">Reference proteome</keyword>
<organism evidence="2 3">
    <name type="scientific">Kribbella sandramycini</name>
    <dbReference type="NCBI Taxonomy" id="60450"/>
    <lineage>
        <taxon>Bacteria</taxon>
        <taxon>Bacillati</taxon>
        <taxon>Actinomycetota</taxon>
        <taxon>Actinomycetes</taxon>
        <taxon>Propionibacteriales</taxon>
        <taxon>Kribbellaceae</taxon>
        <taxon>Kribbella</taxon>
    </lineage>
</organism>
<dbReference type="Gene3D" id="3.30.70.20">
    <property type="match status" value="1"/>
</dbReference>
<dbReference type="Proteomes" id="UP000553957">
    <property type="component" value="Unassembled WGS sequence"/>
</dbReference>
<reference evidence="1 4" key="2">
    <citation type="submission" date="2020-08" db="EMBL/GenBank/DDBJ databases">
        <title>Sequencing the genomes of 1000 actinobacteria strains.</title>
        <authorList>
            <person name="Klenk H.-P."/>
        </authorList>
    </citation>
    <scope>NUCLEOTIDE SEQUENCE [LARGE SCALE GENOMIC DNA]</scope>
    <source>
        <strain evidence="1 4">DSM 15626</strain>
    </source>
</reference>
<accession>A0A7Y4KY49</accession>
<proteinExistence type="predicted"/>
<protein>
    <submittedName>
        <fullName evidence="2">Ferredoxin</fullName>
    </submittedName>
</protein>